<organism evidence="2 3">
    <name type="scientific">Rhipicephalus microplus</name>
    <name type="common">Cattle tick</name>
    <name type="synonym">Boophilus microplus</name>
    <dbReference type="NCBI Taxonomy" id="6941"/>
    <lineage>
        <taxon>Eukaryota</taxon>
        <taxon>Metazoa</taxon>
        <taxon>Ecdysozoa</taxon>
        <taxon>Arthropoda</taxon>
        <taxon>Chelicerata</taxon>
        <taxon>Arachnida</taxon>
        <taxon>Acari</taxon>
        <taxon>Parasitiformes</taxon>
        <taxon>Ixodida</taxon>
        <taxon>Ixodoidea</taxon>
        <taxon>Ixodidae</taxon>
        <taxon>Rhipicephalinae</taxon>
        <taxon>Rhipicephalus</taxon>
        <taxon>Boophilus</taxon>
    </lineage>
</organism>
<evidence type="ECO:0000256" key="1">
    <source>
        <dbReference type="SAM" id="MobiDB-lite"/>
    </source>
</evidence>
<feature type="compositionally biased region" description="Basic and acidic residues" evidence="1">
    <location>
        <begin position="153"/>
        <end position="162"/>
    </location>
</feature>
<comment type="caution">
    <text evidence="2">The sequence shown here is derived from an EMBL/GenBank/DDBJ whole genome shotgun (WGS) entry which is preliminary data.</text>
</comment>
<evidence type="ECO:0000313" key="3">
    <source>
        <dbReference type="Proteomes" id="UP000821866"/>
    </source>
</evidence>
<dbReference type="Proteomes" id="UP000821866">
    <property type="component" value="Chromosome 3"/>
</dbReference>
<feature type="compositionally biased region" description="Basic and acidic residues" evidence="1">
    <location>
        <begin position="238"/>
        <end position="259"/>
    </location>
</feature>
<protein>
    <submittedName>
        <fullName evidence="2">Uncharacterized protein</fullName>
    </submittedName>
</protein>
<feature type="region of interest" description="Disordered" evidence="1">
    <location>
        <begin position="1"/>
        <end position="35"/>
    </location>
</feature>
<reference evidence="2" key="2">
    <citation type="submission" date="2021-09" db="EMBL/GenBank/DDBJ databases">
        <authorList>
            <person name="Jia N."/>
            <person name="Wang J."/>
            <person name="Shi W."/>
            <person name="Du L."/>
            <person name="Sun Y."/>
            <person name="Zhan W."/>
            <person name="Jiang J."/>
            <person name="Wang Q."/>
            <person name="Zhang B."/>
            <person name="Ji P."/>
            <person name="Sakyi L.B."/>
            <person name="Cui X."/>
            <person name="Yuan T."/>
            <person name="Jiang B."/>
            <person name="Yang W."/>
            <person name="Lam T.T.-Y."/>
            <person name="Chang Q."/>
            <person name="Ding S."/>
            <person name="Wang X."/>
            <person name="Zhu J."/>
            <person name="Ruan X."/>
            <person name="Zhao L."/>
            <person name="Wei J."/>
            <person name="Que T."/>
            <person name="Du C."/>
            <person name="Cheng J."/>
            <person name="Dai P."/>
            <person name="Han X."/>
            <person name="Huang E."/>
            <person name="Gao Y."/>
            <person name="Liu J."/>
            <person name="Shao H."/>
            <person name="Ye R."/>
            <person name="Li L."/>
            <person name="Wei W."/>
            <person name="Wang X."/>
            <person name="Wang C."/>
            <person name="Huo Q."/>
            <person name="Li W."/>
            <person name="Guo W."/>
            <person name="Chen H."/>
            <person name="Chen S."/>
            <person name="Zhou L."/>
            <person name="Zhou L."/>
            <person name="Ni X."/>
            <person name="Tian J."/>
            <person name="Zhou Y."/>
            <person name="Sheng Y."/>
            <person name="Liu T."/>
            <person name="Pan Y."/>
            <person name="Xia L."/>
            <person name="Li J."/>
            <person name="Zhao F."/>
            <person name="Cao W."/>
        </authorList>
    </citation>
    <scope>NUCLEOTIDE SEQUENCE</scope>
    <source>
        <strain evidence="2">Rmic-2018</strain>
        <tissue evidence="2">Larvae</tissue>
    </source>
</reference>
<dbReference type="EMBL" id="JABSTU010000005">
    <property type="protein sequence ID" value="KAH8031721.1"/>
    <property type="molecule type" value="Genomic_DNA"/>
</dbReference>
<keyword evidence="3" id="KW-1185">Reference proteome</keyword>
<gene>
    <name evidence="2" type="ORF">HPB51_020326</name>
</gene>
<feature type="compositionally biased region" description="Basic and acidic residues" evidence="1">
    <location>
        <begin position="215"/>
        <end position="226"/>
    </location>
</feature>
<dbReference type="AlphaFoldDB" id="A0A9J6EBS3"/>
<name>A0A9J6EBS3_RHIMP</name>
<reference evidence="2" key="1">
    <citation type="journal article" date="2020" name="Cell">
        <title>Large-Scale Comparative Analyses of Tick Genomes Elucidate Their Genetic Diversity and Vector Capacities.</title>
        <authorList>
            <consortium name="Tick Genome and Microbiome Consortium (TIGMIC)"/>
            <person name="Jia N."/>
            <person name="Wang J."/>
            <person name="Shi W."/>
            <person name="Du L."/>
            <person name="Sun Y."/>
            <person name="Zhan W."/>
            <person name="Jiang J.F."/>
            <person name="Wang Q."/>
            <person name="Zhang B."/>
            <person name="Ji P."/>
            <person name="Bell-Sakyi L."/>
            <person name="Cui X.M."/>
            <person name="Yuan T.T."/>
            <person name="Jiang B.G."/>
            <person name="Yang W.F."/>
            <person name="Lam T.T."/>
            <person name="Chang Q.C."/>
            <person name="Ding S.J."/>
            <person name="Wang X.J."/>
            <person name="Zhu J.G."/>
            <person name="Ruan X.D."/>
            <person name="Zhao L."/>
            <person name="Wei J.T."/>
            <person name="Ye R.Z."/>
            <person name="Que T.C."/>
            <person name="Du C.H."/>
            <person name="Zhou Y.H."/>
            <person name="Cheng J.X."/>
            <person name="Dai P.F."/>
            <person name="Guo W.B."/>
            <person name="Han X.H."/>
            <person name="Huang E.J."/>
            <person name="Li L.F."/>
            <person name="Wei W."/>
            <person name="Gao Y.C."/>
            <person name="Liu J.Z."/>
            <person name="Shao H.Z."/>
            <person name="Wang X."/>
            <person name="Wang C.C."/>
            <person name="Yang T.C."/>
            <person name="Huo Q.B."/>
            <person name="Li W."/>
            <person name="Chen H.Y."/>
            <person name="Chen S.E."/>
            <person name="Zhou L.G."/>
            <person name="Ni X.B."/>
            <person name="Tian J.H."/>
            <person name="Sheng Y."/>
            <person name="Liu T."/>
            <person name="Pan Y.S."/>
            <person name="Xia L.Y."/>
            <person name="Li J."/>
            <person name="Zhao F."/>
            <person name="Cao W.C."/>
        </authorList>
    </citation>
    <scope>NUCLEOTIDE SEQUENCE</scope>
    <source>
        <strain evidence="2">Rmic-2018</strain>
    </source>
</reference>
<feature type="region of interest" description="Disordered" evidence="1">
    <location>
        <begin position="98"/>
        <end position="259"/>
    </location>
</feature>
<proteinExistence type="predicted"/>
<evidence type="ECO:0000313" key="2">
    <source>
        <dbReference type="EMBL" id="KAH8031721.1"/>
    </source>
</evidence>
<feature type="compositionally biased region" description="Polar residues" evidence="1">
    <location>
        <begin position="107"/>
        <end position="123"/>
    </location>
</feature>
<accession>A0A9J6EBS3</accession>
<feature type="compositionally biased region" description="Polar residues" evidence="1">
    <location>
        <begin position="196"/>
        <end position="211"/>
    </location>
</feature>
<feature type="compositionally biased region" description="Basic and acidic residues" evidence="1">
    <location>
        <begin position="178"/>
        <end position="194"/>
    </location>
</feature>
<sequence>MSEKVGRIVLSQSTHPSPHRARFSVPAPPTEAGDTETNKQAVADAMAWQIAVGFCVFGVGWFAVDQYVPDLLPRIDVAVMTAGKHISSAARSFAIESKDKGDHSLKASPQSETVDSAENQAESNDYGDDQATRNESIEESQQSENWSMVKQALNDDEKDGKDIGSGGLVASPQPKTVGEAEKWAVDSEHRRGEGTRQISIEDSQQSQNLSAVEQVLKDDEKGDKGSGETGQEARPYPKTKETESNENQGAKDTRDAALYRRPQREIFDCRRAERQRKRAIFRTC</sequence>